<dbReference type="Gene3D" id="3.30.565.10">
    <property type="entry name" value="Histidine kinase-like ATPase, C-terminal domain"/>
    <property type="match status" value="1"/>
</dbReference>
<dbReference type="GO" id="GO:0000155">
    <property type="term" value="F:phosphorelay sensor kinase activity"/>
    <property type="evidence" value="ECO:0007669"/>
    <property type="project" value="InterPro"/>
</dbReference>
<dbReference type="SMART" id="SM00388">
    <property type="entry name" value="HisKA"/>
    <property type="match status" value="1"/>
</dbReference>
<evidence type="ECO:0000313" key="14">
    <source>
        <dbReference type="EMBL" id="GGF19013.1"/>
    </source>
</evidence>
<proteinExistence type="predicted"/>
<evidence type="ECO:0000256" key="1">
    <source>
        <dbReference type="ARBA" id="ARBA00000085"/>
    </source>
</evidence>
<dbReference type="PANTHER" id="PTHR45436">
    <property type="entry name" value="SENSOR HISTIDINE KINASE YKOH"/>
    <property type="match status" value="1"/>
</dbReference>
<evidence type="ECO:0000259" key="13">
    <source>
        <dbReference type="PROSITE" id="PS50885"/>
    </source>
</evidence>
<keyword evidence="9" id="KW-0902">Two-component regulatory system</keyword>
<name>A0A8J3E291_9PROT</name>
<reference evidence="14" key="2">
    <citation type="submission" date="2020-09" db="EMBL/GenBank/DDBJ databases">
        <authorList>
            <person name="Sun Q."/>
            <person name="Zhou Y."/>
        </authorList>
    </citation>
    <scope>NUCLEOTIDE SEQUENCE</scope>
    <source>
        <strain evidence="14">CGMCC 1.15725</strain>
    </source>
</reference>
<keyword evidence="10 11" id="KW-0472">Membrane</keyword>
<evidence type="ECO:0000256" key="4">
    <source>
        <dbReference type="ARBA" id="ARBA00022553"/>
    </source>
</evidence>
<dbReference type="InterPro" id="IPR036890">
    <property type="entry name" value="HATPase_C_sf"/>
</dbReference>
<evidence type="ECO:0000256" key="9">
    <source>
        <dbReference type="ARBA" id="ARBA00023012"/>
    </source>
</evidence>
<dbReference type="EMBL" id="BMJQ01000006">
    <property type="protein sequence ID" value="GGF19013.1"/>
    <property type="molecule type" value="Genomic_DNA"/>
</dbReference>
<dbReference type="SMART" id="SM00387">
    <property type="entry name" value="HATPase_c"/>
    <property type="match status" value="1"/>
</dbReference>
<evidence type="ECO:0000256" key="11">
    <source>
        <dbReference type="SAM" id="Phobius"/>
    </source>
</evidence>
<comment type="subcellular location">
    <subcellularLocation>
        <location evidence="2">Membrane</location>
        <topology evidence="2">Multi-pass membrane protein</topology>
    </subcellularLocation>
</comment>
<evidence type="ECO:0000259" key="12">
    <source>
        <dbReference type="PROSITE" id="PS50109"/>
    </source>
</evidence>
<reference evidence="14" key="1">
    <citation type="journal article" date="2014" name="Int. J. Syst. Evol. Microbiol.">
        <title>Complete genome sequence of Corynebacterium casei LMG S-19264T (=DSM 44701T), isolated from a smear-ripened cheese.</title>
        <authorList>
            <consortium name="US DOE Joint Genome Institute (JGI-PGF)"/>
            <person name="Walter F."/>
            <person name="Albersmeier A."/>
            <person name="Kalinowski J."/>
            <person name="Ruckert C."/>
        </authorList>
    </citation>
    <scope>NUCLEOTIDE SEQUENCE</scope>
    <source>
        <strain evidence="14">CGMCC 1.15725</strain>
    </source>
</reference>
<dbReference type="GO" id="GO:0005886">
    <property type="term" value="C:plasma membrane"/>
    <property type="evidence" value="ECO:0007669"/>
    <property type="project" value="TreeGrafter"/>
</dbReference>
<dbReference type="InterPro" id="IPR050428">
    <property type="entry name" value="TCS_sensor_his_kinase"/>
</dbReference>
<evidence type="ECO:0000256" key="3">
    <source>
        <dbReference type="ARBA" id="ARBA00012438"/>
    </source>
</evidence>
<sequence>MTRSLQFRLSLWLSLTIIGVAVAAGVISFASAFDEAIELQDDQLRLTASLIGRHRFSVPPAEGPNMAPDVTDIEPESRLVVLRQQPLGAWAPDGELPGVDADLPDGLQTVTIAGVPWRLFVKTLDPGARILVGQQTAVRDEIARSSALRTVAPLLSLVLLLPLLAGYIVRNMLRPLKRMAAELEFRSERDWQDIADDGVPSEIRPFVVAIKRLLARVAQSLSAQRRFVADAAHELRTPLTALSLQAERLEEAAMSDEARERLAALRAGIRRTRALLDQLLTLARTQRETGETGPVSLDQVFRQVLEDLMPLAEAKRLDIGVVSRSDVVVQANEPDLMILVKNLVENAIRYTPEGGRIDLAVETTPGGTILRVDDTGPGIPPAERARVFDPFYRVLGSGEIGSGLGLSIVKTIADRLGASVALGQSNDGGLRVTVTLPGGSVSV</sequence>
<keyword evidence="7 14" id="KW-0418">Kinase</keyword>
<accession>A0A8J3E291</accession>
<dbReference type="PROSITE" id="PS50109">
    <property type="entry name" value="HIS_KIN"/>
    <property type="match status" value="1"/>
</dbReference>
<evidence type="ECO:0000256" key="7">
    <source>
        <dbReference type="ARBA" id="ARBA00022777"/>
    </source>
</evidence>
<keyword evidence="15" id="KW-1185">Reference proteome</keyword>
<evidence type="ECO:0000313" key="15">
    <source>
        <dbReference type="Proteomes" id="UP000646365"/>
    </source>
</evidence>
<comment type="catalytic activity">
    <reaction evidence="1">
        <text>ATP + protein L-histidine = ADP + protein N-phospho-L-histidine.</text>
        <dbReference type="EC" id="2.7.13.3"/>
    </reaction>
</comment>
<protein>
    <recommendedName>
        <fullName evidence="3">histidine kinase</fullName>
        <ecNumber evidence="3">2.7.13.3</ecNumber>
    </recommendedName>
</protein>
<organism evidence="14 15">
    <name type="scientific">Aliidongia dinghuensis</name>
    <dbReference type="NCBI Taxonomy" id="1867774"/>
    <lineage>
        <taxon>Bacteria</taxon>
        <taxon>Pseudomonadati</taxon>
        <taxon>Pseudomonadota</taxon>
        <taxon>Alphaproteobacteria</taxon>
        <taxon>Rhodospirillales</taxon>
        <taxon>Dongiaceae</taxon>
        <taxon>Aliidongia</taxon>
    </lineage>
</organism>
<evidence type="ECO:0000256" key="6">
    <source>
        <dbReference type="ARBA" id="ARBA00022692"/>
    </source>
</evidence>
<dbReference type="InterPro" id="IPR005467">
    <property type="entry name" value="His_kinase_dom"/>
</dbReference>
<dbReference type="Pfam" id="PF00512">
    <property type="entry name" value="HisKA"/>
    <property type="match status" value="1"/>
</dbReference>
<keyword evidence="5" id="KW-0808">Transferase</keyword>
<dbReference type="PROSITE" id="PS50885">
    <property type="entry name" value="HAMP"/>
    <property type="match status" value="1"/>
</dbReference>
<gene>
    <name evidence="14" type="ORF">GCM10011611_26100</name>
</gene>
<evidence type="ECO:0000256" key="10">
    <source>
        <dbReference type="ARBA" id="ARBA00023136"/>
    </source>
</evidence>
<dbReference type="Proteomes" id="UP000646365">
    <property type="component" value="Unassembled WGS sequence"/>
</dbReference>
<dbReference type="InterPro" id="IPR003594">
    <property type="entry name" value="HATPase_dom"/>
</dbReference>
<dbReference type="Pfam" id="PF02518">
    <property type="entry name" value="HATPase_c"/>
    <property type="match status" value="1"/>
</dbReference>
<dbReference type="InterPro" id="IPR003661">
    <property type="entry name" value="HisK_dim/P_dom"/>
</dbReference>
<dbReference type="InterPro" id="IPR004358">
    <property type="entry name" value="Sig_transdc_His_kin-like_C"/>
</dbReference>
<keyword evidence="6 11" id="KW-0812">Transmembrane</keyword>
<feature type="transmembrane region" description="Helical" evidence="11">
    <location>
        <begin position="151"/>
        <end position="169"/>
    </location>
</feature>
<evidence type="ECO:0000256" key="5">
    <source>
        <dbReference type="ARBA" id="ARBA00022679"/>
    </source>
</evidence>
<evidence type="ECO:0000256" key="2">
    <source>
        <dbReference type="ARBA" id="ARBA00004141"/>
    </source>
</evidence>
<dbReference type="EC" id="2.7.13.3" evidence="3"/>
<dbReference type="PANTHER" id="PTHR45436:SF15">
    <property type="entry name" value="SENSOR HISTIDINE KINASE CUSS"/>
    <property type="match status" value="1"/>
</dbReference>
<dbReference type="AlphaFoldDB" id="A0A8J3E291"/>
<dbReference type="SUPFAM" id="SSF55874">
    <property type="entry name" value="ATPase domain of HSP90 chaperone/DNA topoisomerase II/histidine kinase"/>
    <property type="match status" value="1"/>
</dbReference>
<dbReference type="InterPro" id="IPR003660">
    <property type="entry name" value="HAMP_dom"/>
</dbReference>
<dbReference type="InterPro" id="IPR036097">
    <property type="entry name" value="HisK_dim/P_sf"/>
</dbReference>
<dbReference type="Gene3D" id="1.10.287.130">
    <property type="match status" value="1"/>
</dbReference>
<keyword evidence="4" id="KW-0597">Phosphoprotein</keyword>
<dbReference type="PRINTS" id="PR00344">
    <property type="entry name" value="BCTRLSENSOR"/>
</dbReference>
<keyword evidence="8 11" id="KW-1133">Transmembrane helix</keyword>
<dbReference type="CDD" id="cd00075">
    <property type="entry name" value="HATPase"/>
    <property type="match status" value="1"/>
</dbReference>
<dbReference type="SUPFAM" id="SSF47384">
    <property type="entry name" value="Homodimeric domain of signal transducing histidine kinase"/>
    <property type="match status" value="1"/>
</dbReference>
<feature type="domain" description="HAMP" evidence="13">
    <location>
        <begin position="170"/>
        <end position="222"/>
    </location>
</feature>
<evidence type="ECO:0000256" key="8">
    <source>
        <dbReference type="ARBA" id="ARBA00022989"/>
    </source>
</evidence>
<dbReference type="CDD" id="cd00082">
    <property type="entry name" value="HisKA"/>
    <property type="match status" value="1"/>
</dbReference>
<comment type="caution">
    <text evidence="14">The sequence shown here is derived from an EMBL/GenBank/DDBJ whole genome shotgun (WGS) entry which is preliminary data.</text>
</comment>
<feature type="domain" description="Histidine kinase" evidence="12">
    <location>
        <begin position="230"/>
        <end position="440"/>
    </location>
</feature>